<dbReference type="InterPro" id="IPR005149">
    <property type="entry name" value="Tscrpt_reg_PadR_N"/>
</dbReference>
<dbReference type="AlphaFoldDB" id="A0A7K3LQ61"/>
<comment type="caution">
    <text evidence="3">The sequence shown here is derived from an EMBL/GenBank/DDBJ whole genome shotgun (WGS) entry which is preliminary data.</text>
</comment>
<evidence type="ECO:0000256" key="1">
    <source>
        <dbReference type="SAM" id="MobiDB-lite"/>
    </source>
</evidence>
<organism evidence="3 4">
    <name type="scientific">Gordonia desulfuricans</name>
    <dbReference type="NCBI Taxonomy" id="89051"/>
    <lineage>
        <taxon>Bacteria</taxon>
        <taxon>Bacillati</taxon>
        <taxon>Actinomycetota</taxon>
        <taxon>Actinomycetes</taxon>
        <taxon>Mycobacteriales</taxon>
        <taxon>Gordoniaceae</taxon>
        <taxon>Gordonia</taxon>
    </lineage>
</organism>
<dbReference type="Pfam" id="PF03551">
    <property type="entry name" value="PadR"/>
    <property type="match status" value="1"/>
</dbReference>
<dbReference type="SUPFAM" id="SSF46785">
    <property type="entry name" value="Winged helix' DNA-binding domain"/>
    <property type="match status" value="1"/>
</dbReference>
<dbReference type="InterPro" id="IPR036390">
    <property type="entry name" value="WH_DNA-bd_sf"/>
</dbReference>
<dbReference type="PANTHER" id="PTHR33169:SF27">
    <property type="entry name" value="TRANSCRIPTIONAL REGULATOR PADR FAMILY PROTEIN"/>
    <property type="match status" value="1"/>
</dbReference>
<dbReference type="EMBL" id="JAADZU010000036">
    <property type="protein sequence ID" value="NDK90379.1"/>
    <property type="molecule type" value="Genomic_DNA"/>
</dbReference>
<keyword evidence="4" id="KW-1185">Reference proteome</keyword>
<dbReference type="InterPro" id="IPR052509">
    <property type="entry name" value="Metal_resp_DNA-bind_regulator"/>
</dbReference>
<dbReference type="Proteomes" id="UP000466307">
    <property type="component" value="Unassembled WGS sequence"/>
</dbReference>
<sequence length="226" mass="25432">MEYFVRGSVGGRVSKRPLAPMAILVLGLVGERPMHPYEMVQTTLERKEDRLARFRPGTLYHAVDRLAADGLIEVHEIQREGNRPERTVYTITEAGTEALAEALELILGRHPVEYPELYLALAESHSLPRSRVIELLSARLDAMRTDLDDCVDALEIVRAQGKPEMFFLDGGCRVATLRAQIEWVEDLLIRLREGTIEWLDDPGSPYSHPHSSSEADRPANQKALNP</sequence>
<evidence type="ECO:0000313" key="4">
    <source>
        <dbReference type="Proteomes" id="UP000466307"/>
    </source>
</evidence>
<dbReference type="InterPro" id="IPR036388">
    <property type="entry name" value="WH-like_DNA-bd_sf"/>
</dbReference>
<reference evidence="3 4" key="1">
    <citation type="submission" date="2020-01" db="EMBL/GenBank/DDBJ databases">
        <title>Investigation of new actinobacteria for the biodesulphurisation of diesel fuel.</title>
        <authorList>
            <person name="Athi Narayanan S.M."/>
        </authorList>
    </citation>
    <scope>NUCLEOTIDE SEQUENCE [LARGE SCALE GENOMIC DNA]</scope>
    <source>
        <strain evidence="3 4">213E</strain>
    </source>
</reference>
<gene>
    <name evidence="3" type="ORF">GYA93_12405</name>
</gene>
<dbReference type="RefSeq" id="WP_053777994.1">
    <property type="nucleotide sequence ID" value="NZ_JAADZU010000036.1"/>
</dbReference>
<evidence type="ECO:0000259" key="2">
    <source>
        <dbReference type="Pfam" id="PF03551"/>
    </source>
</evidence>
<feature type="domain" description="Transcription regulator PadR N-terminal" evidence="2">
    <location>
        <begin position="25"/>
        <end position="101"/>
    </location>
</feature>
<name>A0A7K3LQ61_9ACTN</name>
<dbReference type="Gene3D" id="1.10.10.10">
    <property type="entry name" value="Winged helix-like DNA-binding domain superfamily/Winged helix DNA-binding domain"/>
    <property type="match status" value="1"/>
</dbReference>
<accession>A0A7K3LQ61</accession>
<evidence type="ECO:0000313" key="3">
    <source>
        <dbReference type="EMBL" id="NDK90379.1"/>
    </source>
</evidence>
<proteinExistence type="predicted"/>
<dbReference type="PANTHER" id="PTHR33169">
    <property type="entry name" value="PADR-FAMILY TRANSCRIPTIONAL REGULATOR"/>
    <property type="match status" value="1"/>
</dbReference>
<protein>
    <submittedName>
        <fullName evidence="3">PadR family transcriptional regulator</fullName>
    </submittedName>
</protein>
<feature type="region of interest" description="Disordered" evidence="1">
    <location>
        <begin position="202"/>
        <end position="226"/>
    </location>
</feature>